<evidence type="ECO:0000256" key="3">
    <source>
        <dbReference type="ARBA" id="ARBA00022801"/>
    </source>
</evidence>
<comment type="similarity">
    <text evidence="1">Belongs to the peptidase S33 family.</text>
</comment>
<dbReference type="InterPro" id="IPR000073">
    <property type="entry name" value="AB_hydrolase_1"/>
</dbReference>
<evidence type="ECO:0000256" key="4">
    <source>
        <dbReference type="PIRSR" id="PIRSR001112-1"/>
    </source>
</evidence>
<dbReference type="AlphaFoldDB" id="A0A1M4EKW1"/>
<evidence type="ECO:0000259" key="6">
    <source>
        <dbReference type="Pfam" id="PF06441"/>
    </source>
</evidence>
<evidence type="ECO:0000313" key="7">
    <source>
        <dbReference type="EMBL" id="SBO99500.1"/>
    </source>
</evidence>
<keyword evidence="3 7" id="KW-0378">Hydrolase</keyword>
<name>A0A1M4EKW1_9ACTN</name>
<feature type="active site" description="Proton acceptor" evidence="4">
    <location>
        <position position="389"/>
    </location>
</feature>
<dbReference type="SUPFAM" id="SSF53474">
    <property type="entry name" value="alpha/beta-Hydrolases"/>
    <property type="match status" value="1"/>
</dbReference>
<evidence type="ECO:0000259" key="5">
    <source>
        <dbReference type="Pfam" id="PF00561"/>
    </source>
</evidence>
<dbReference type="InterPro" id="IPR029058">
    <property type="entry name" value="AB_hydrolase_fold"/>
</dbReference>
<dbReference type="PANTHER" id="PTHR21661:SF35">
    <property type="entry name" value="EPOXIDE HYDROLASE"/>
    <property type="match status" value="1"/>
</dbReference>
<evidence type="ECO:0000256" key="1">
    <source>
        <dbReference type="ARBA" id="ARBA00010088"/>
    </source>
</evidence>
<feature type="active site" description="Proton donor" evidence="4">
    <location>
        <position position="321"/>
    </location>
</feature>
<dbReference type="PANTHER" id="PTHR21661">
    <property type="entry name" value="EPOXIDE HYDROLASE 1-RELATED"/>
    <property type="match status" value="1"/>
</dbReference>
<organism evidence="7">
    <name type="scientific">Nonomuraea gerenzanensis</name>
    <dbReference type="NCBI Taxonomy" id="93944"/>
    <lineage>
        <taxon>Bacteria</taxon>
        <taxon>Bacillati</taxon>
        <taxon>Actinomycetota</taxon>
        <taxon>Actinomycetes</taxon>
        <taxon>Streptosporangiales</taxon>
        <taxon>Streptosporangiaceae</taxon>
        <taxon>Nonomuraea</taxon>
    </lineage>
</organism>
<proteinExistence type="inferred from homology"/>
<dbReference type="Pfam" id="PF06441">
    <property type="entry name" value="EHN"/>
    <property type="match status" value="1"/>
</dbReference>
<dbReference type="PRINTS" id="PR00412">
    <property type="entry name" value="EPOXHYDRLASE"/>
</dbReference>
<dbReference type="EMBL" id="LT559118">
    <property type="protein sequence ID" value="SBO99500.1"/>
    <property type="molecule type" value="Genomic_DNA"/>
</dbReference>
<evidence type="ECO:0000256" key="2">
    <source>
        <dbReference type="ARBA" id="ARBA00022797"/>
    </source>
</evidence>
<protein>
    <submittedName>
        <fullName evidence="7">Epoxide hydrolase</fullName>
        <ecNumber evidence="7">3.3.2.9</ecNumber>
    </submittedName>
</protein>
<sequence length="411" mass="46402">MNSDNKPGAAEPYKIDVPQQALDDLKDRLKRTRYFDDLDNEEEYYGISTDYLKPLVEYWADGFDWRAQEQRLNTYDQYKVEIDGTPVHFYYVRGKGPNPVPLAVHSGWPWSSGFSLPLIGPLTDPAAHGGDPADSFDVIIPDLPGFGWSTPVGRGDLNYWKIADIMHKLMTEVLGYEKYAAAGTDYGALVTSALGHKYADSIIGLHYGQDLPPGMFANERYWDLTDGAKIPEDATPELRAGLENFVNTYASHVAVHMLDASTLTHGLNDSPIGMLAWLLRRWKKWSDKRGDFAANFPRDFILTEATTFWVNQAIGSSIRMYRNAVRYPWVPSHDRRPVVEAPAGFTFLLGDAYPPGVNTVEERIAAFENGPTRDSFNVINVNAHMKGGHFVHYENPEAFTNDLRETFRKLR</sequence>
<feature type="domain" description="Epoxide hydrolase N-terminal" evidence="6">
    <location>
        <begin position="11"/>
        <end position="111"/>
    </location>
</feature>
<dbReference type="PIRSF" id="PIRSF001112">
    <property type="entry name" value="Epoxide_hydrolase"/>
    <property type="match status" value="1"/>
</dbReference>
<dbReference type="InterPro" id="IPR010497">
    <property type="entry name" value="Epoxide_hydro_N"/>
</dbReference>
<dbReference type="Gene3D" id="3.40.50.1820">
    <property type="entry name" value="alpha/beta hydrolase"/>
    <property type="match status" value="1"/>
</dbReference>
<dbReference type="Pfam" id="PF00561">
    <property type="entry name" value="Abhydrolase_1"/>
    <property type="match status" value="1"/>
</dbReference>
<dbReference type="InterPro" id="IPR016292">
    <property type="entry name" value="Epoxide_hydrolase"/>
</dbReference>
<reference evidence="7" key="1">
    <citation type="submission" date="2016-04" db="EMBL/GenBank/DDBJ databases">
        <authorList>
            <person name="Evans L.H."/>
            <person name="Alamgir A."/>
            <person name="Owens N."/>
            <person name="Weber N.D."/>
            <person name="Virtaneva K."/>
            <person name="Barbian K."/>
            <person name="Babar A."/>
            <person name="Rosenke K."/>
        </authorList>
    </citation>
    <scope>NUCLEOTIDE SEQUENCE</scope>
    <source>
        <strain evidence="7">Nono1</strain>
    </source>
</reference>
<dbReference type="GO" id="GO:0097176">
    <property type="term" value="P:epoxide metabolic process"/>
    <property type="evidence" value="ECO:0007669"/>
    <property type="project" value="TreeGrafter"/>
</dbReference>
<dbReference type="InterPro" id="IPR000639">
    <property type="entry name" value="Epox_hydrolase-like"/>
</dbReference>
<gene>
    <name evidence="7" type="ORF">BN4615_P9016</name>
</gene>
<dbReference type="EC" id="3.3.2.9" evidence="7"/>
<feature type="domain" description="AB hydrolase-1" evidence="5">
    <location>
        <begin position="132"/>
        <end position="202"/>
    </location>
</feature>
<dbReference type="RefSeq" id="WP_225268168.1">
    <property type="nucleotide sequence ID" value="NZ_CP084058.1"/>
</dbReference>
<keyword evidence="2" id="KW-0058">Aromatic hydrocarbons catabolism</keyword>
<accession>A0A1M4EKW1</accession>
<feature type="active site" description="Nucleophile" evidence="4">
    <location>
        <position position="185"/>
    </location>
</feature>
<dbReference type="GO" id="GO:0033961">
    <property type="term" value="F:cis-stilbene-oxide hydrolase activity"/>
    <property type="evidence" value="ECO:0007669"/>
    <property type="project" value="UniProtKB-EC"/>
</dbReference>